<protein>
    <submittedName>
        <fullName evidence="2">Uncharacterized protein</fullName>
    </submittedName>
</protein>
<dbReference type="STRING" id="559515.M4C276"/>
<dbReference type="InterPro" id="IPR021133">
    <property type="entry name" value="HEAT_type_2"/>
</dbReference>
<dbReference type="AlphaFoldDB" id="M4C276"/>
<evidence type="ECO:0000313" key="2">
    <source>
        <dbReference type="EnsemblProtists" id="HpaP813191"/>
    </source>
</evidence>
<accession>M4C276</accession>
<dbReference type="PROSITE" id="PS50077">
    <property type="entry name" value="HEAT_REPEAT"/>
    <property type="match status" value="1"/>
</dbReference>
<proteinExistence type="predicted"/>
<dbReference type="VEuPathDB" id="FungiDB:HpaG813191"/>
<dbReference type="SUPFAM" id="SSF48371">
    <property type="entry name" value="ARM repeat"/>
    <property type="match status" value="1"/>
</dbReference>
<evidence type="ECO:0000256" key="1">
    <source>
        <dbReference type="PROSITE-ProRule" id="PRU00103"/>
    </source>
</evidence>
<feature type="repeat" description="HEAT" evidence="1">
    <location>
        <begin position="34"/>
        <end position="72"/>
    </location>
</feature>
<dbReference type="eggNOG" id="KOG3687">
    <property type="taxonomic scope" value="Eukaryota"/>
</dbReference>
<organism evidence="2 3">
    <name type="scientific">Hyaloperonospora arabidopsidis (strain Emoy2)</name>
    <name type="common">Downy mildew agent</name>
    <name type="synonym">Peronospora arabidopsidis</name>
    <dbReference type="NCBI Taxonomy" id="559515"/>
    <lineage>
        <taxon>Eukaryota</taxon>
        <taxon>Sar</taxon>
        <taxon>Stramenopiles</taxon>
        <taxon>Oomycota</taxon>
        <taxon>Peronosporomycetes</taxon>
        <taxon>Peronosporales</taxon>
        <taxon>Peronosporaceae</taxon>
        <taxon>Hyaloperonospora</taxon>
    </lineage>
</organism>
<keyword evidence="3" id="KW-1185">Reference proteome</keyword>
<dbReference type="HOGENOM" id="CLU_597810_0_0_1"/>
<dbReference type="EnsemblProtists" id="HpaT813191">
    <property type="protein sequence ID" value="HpaP813191"/>
    <property type="gene ID" value="HpaG813191"/>
</dbReference>
<reference evidence="3" key="1">
    <citation type="journal article" date="2010" name="Science">
        <title>Signatures of adaptation to obligate biotrophy in the Hyaloperonospora arabidopsidis genome.</title>
        <authorList>
            <person name="Baxter L."/>
            <person name="Tripathy S."/>
            <person name="Ishaque N."/>
            <person name="Boot N."/>
            <person name="Cabral A."/>
            <person name="Kemen E."/>
            <person name="Thines M."/>
            <person name="Ah-Fong A."/>
            <person name="Anderson R."/>
            <person name="Badejoko W."/>
            <person name="Bittner-Eddy P."/>
            <person name="Boore J.L."/>
            <person name="Chibucos M.C."/>
            <person name="Coates M."/>
            <person name="Dehal P."/>
            <person name="Delehaunty K."/>
            <person name="Dong S."/>
            <person name="Downton P."/>
            <person name="Dumas B."/>
            <person name="Fabro G."/>
            <person name="Fronick C."/>
            <person name="Fuerstenberg S.I."/>
            <person name="Fulton L."/>
            <person name="Gaulin E."/>
            <person name="Govers F."/>
            <person name="Hughes L."/>
            <person name="Humphray S."/>
            <person name="Jiang R.H."/>
            <person name="Judelson H."/>
            <person name="Kamoun S."/>
            <person name="Kyung K."/>
            <person name="Meijer H."/>
            <person name="Minx P."/>
            <person name="Morris P."/>
            <person name="Nelson J."/>
            <person name="Phuntumart V."/>
            <person name="Qutob D."/>
            <person name="Rehmany A."/>
            <person name="Rougon-Cardoso A."/>
            <person name="Ryden P."/>
            <person name="Torto-Alalibo T."/>
            <person name="Studholme D."/>
            <person name="Wang Y."/>
            <person name="Win J."/>
            <person name="Wood J."/>
            <person name="Clifton S.W."/>
            <person name="Rogers J."/>
            <person name="Van den Ackerveken G."/>
            <person name="Jones J.D."/>
            <person name="McDowell J.M."/>
            <person name="Beynon J."/>
            <person name="Tyler B.M."/>
        </authorList>
    </citation>
    <scope>NUCLEOTIDE SEQUENCE [LARGE SCALE GENOMIC DNA]</scope>
    <source>
        <strain evidence="3">Emoy2</strain>
    </source>
</reference>
<dbReference type="Gene3D" id="1.25.10.10">
    <property type="entry name" value="Leucine-rich Repeat Variant"/>
    <property type="match status" value="1"/>
</dbReference>
<dbReference type="InterPro" id="IPR011989">
    <property type="entry name" value="ARM-like"/>
</dbReference>
<reference evidence="2" key="2">
    <citation type="submission" date="2015-06" db="UniProtKB">
        <authorList>
            <consortium name="EnsemblProtists"/>
        </authorList>
    </citation>
    <scope>IDENTIFICATION</scope>
    <source>
        <strain evidence="2">Emoy2</strain>
    </source>
</reference>
<dbReference type="InParanoid" id="M4C276"/>
<evidence type="ECO:0000313" key="3">
    <source>
        <dbReference type="Proteomes" id="UP000011713"/>
    </source>
</evidence>
<dbReference type="InterPro" id="IPR016024">
    <property type="entry name" value="ARM-type_fold"/>
</dbReference>
<name>M4C276_HYAAE</name>
<sequence length="458" mass="51035">MIPKVVRLEALEILRVNLWTSRYVCEDRVIEEVVIPTLGQVYNDPDAEVRRRALGFIIEVARQLESAKFDSLLGILASAMALPGDNDAQLLAASGVVSLFSSAFDHLPPARVVRMYDLLVTTVEAHGSRAVRHIALSCLLCLCEACAIDGRLQWKEEQRIRKSRFLFTSRRAAHINSNNIQVTAARVPVAHAFRALLTLVSAEPDAELFRMAVKGIKTMLENRTILEDVDVSEVSAKIVASIDYGAFGRAAIADEVDRMFGVPRCQQMPANVHSSVCRDQKNREEHDAVGRLISQTNVELVHSIYAKRRHDNNNKSEMTLGTSVRAAMVLLAKTRYLGMGIELLQLLVSYESELHDHTLQELTRCLVGAMELRLAVAEKDLLMGHPTAHGSALSLSASVSTPDMLYRHDGQSLSLISLTLSRLTHLSDSLPVYYRASRLPLLTVAFFMRFRGLWVNQR</sequence>
<dbReference type="EMBL" id="JH598119">
    <property type="status" value="NOT_ANNOTATED_CDS"/>
    <property type="molecule type" value="Genomic_DNA"/>
</dbReference>
<dbReference type="Proteomes" id="UP000011713">
    <property type="component" value="Unassembled WGS sequence"/>
</dbReference>